<dbReference type="Proteomes" id="UP000217790">
    <property type="component" value="Unassembled WGS sequence"/>
</dbReference>
<name>A0A2H3E2B6_ARMGA</name>
<reference evidence="2" key="1">
    <citation type="journal article" date="2017" name="Nat. Ecol. Evol.">
        <title>Genome expansion and lineage-specific genetic innovations in the forest pathogenic fungi Armillaria.</title>
        <authorList>
            <person name="Sipos G."/>
            <person name="Prasanna A.N."/>
            <person name="Walter M.C."/>
            <person name="O'Connor E."/>
            <person name="Balint B."/>
            <person name="Krizsan K."/>
            <person name="Kiss B."/>
            <person name="Hess J."/>
            <person name="Varga T."/>
            <person name="Slot J."/>
            <person name="Riley R."/>
            <person name="Boka B."/>
            <person name="Rigling D."/>
            <person name="Barry K."/>
            <person name="Lee J."/>
            <person name="Mihaltcheva S."/>
            <person name="LaButti K."/>
            <person name="Lipzen A."/>
            <person name="Waldron R."/>
            <person name="Moloney N.M."/>
            <person name="Sperisen C."/>
            <person name="Kredics L."/>
            <person name="Vagvoelgyi C."/>
            <person name="Patrignani A."/>
            <person name="Fitzpatrick D."/>
            <person name="Nagy I."/>
            <person name="Doyle S."/>
            <person name="Anderson J.B."/>
            <person name="Grigoriev I.V."/>
            <person name="Gueldener U."/>
            <person name="Muensterkoetter M."/>
            <person name="Nagy L.G."/>
        </authorList>
    </citation>
    <scope>NUCLEOTIDE SEQUENCE [LARGE SCALE GENOMIC DNA]</scope>
    <source>
        <strain evidence="2">Ar21-2</strain>
    </source>
</reference>
<dbReference type="AlphaFoldDB" id="A0A2H3E2B6"/>
<dbReference type="InParanoid" id="A0A2H3E2B6"/>
<keyword evidence="2" id="KW-1185">Reference proteome</keyword>
<protein>
    <submittedName>
        <fullName evidence="1">Uncharacterized protein</fullName>
    </submittedName>
</protein>
<sequence>MYVSYPWDLMQRHWLCVTLLIACRAFWLNLYGVQPFFSQPRPLRCGNQNEELPITYIVFRVQSFAAHACTHAYTSPGLLVLPCTLEATCNINTDTACDRLHWCHQCLGSSFTDALRYWLPSLCAASSTGCLSLHSELCKSLSYCSVVSDYMKRDSLVI</sequence>
<evidence type="ECO:0000313" key="1">
    <source>
        <dbReference type="EMBL" id="PBK95457.1"/>
    </source>
</evidence>
<accession>A0A2H3E2B6</accession>
<evidence type="ECO:0000313" key="2">
    <source>
        <dbReference type="Proteomes" id="UP000217790"/>
    </source>
</evidence>
<dbReference type="EMBL" id="KZ293652">
    <property type="protein sequence ID" value="PBK95457.1"/>
    <property type="molecule type" value="Genomic_DNA"/>
</dbReference>
<organism evidence="1 2">
    <name type="scientific">Armillaria gallica</name>
    <name type="common">Bulbous honey fungus</name>
    <name type="synonym">Armillaria bulbosa</name>
    <dbReference type="NCBI Taxonomy" id="47427"/>
    <lineage>
        <taxon>Eukaryota</taxon>
        <taxon>Fungi</taxon>
        <taxon>Dikarya</taxon>
        <taxon>Basidiomycota</taxon>
        <taxon>Agaricomycotina</taxon>
        <taxon>Agaricomycetes</taxon>
        <taxon>Agaricomycetidae</taxon>
        <taxon>Agaricales</taxon>
        <taxon>Marasmiineae</taxon>
        <taxon>Physalacriaceae</taxon>
        <taxon>Armillaria</taxon>
    </lineage>
</organism>
<proteinExistence type="predicted"/>
<gene>
    <name evidence="1" type="ORF">ARMGADRAFT_800924</name>
</gene>